<organism evidence="1">
    <name type="scientific">marine sediment metagenome</name>
    <dbReference type="NCBI Taxonomy" id="412755"/>
    <lineage>
        <taxon>unclassified sequences</taxon>
        <taxon>metagenomes</taxon>
        <taxon>ecological metagenomes</taxon>
    </lineage>
</organism>
<feature type="non-terminal residue" evidence="1">
    <location>
        <position position="80"/>
    </location>
</feature>
<name>A0A0F9LJ67_9ZZZZ</name>
<dbReference type="Gene3D" id="2.60.40.10">
    <property type="entry name" value="Immunoglobulins"/>
    <property type="match status" value="1"/>
</dbReference>
<sequence length="80" mass="8356">MQLTAFHKSSTTLIATLKTAAGVLTSGATVTVTINDASGTALVTGATMLDQSDGTYEYDISNTLLPTENEIYRAEITAVN</sequence>
<reference evidence="1" key="1">
    <citation type="journal article" date="2015" name="Nature">
        <title>Complex archaea that bridge the gap between prokaryotes and eukaryotes.</title>
        <authorList>
            <person name="Spang A."/>
            <person name="Saw J.H."/>
            <person name="Jorgensen S.L."/>
            <person name="Zaremba-Niedzwiedzka K."/>
            <person name="Martijn J."/>
            <person name="Lind A.E."/>
            <person name="van Eijk R."/>
            <person name="Schleper C."/>
            <person name="Guy L."/>
            <person name="Ettema T.J."/>
        </authorList>
    </citation>
    <scope>NUCLEOTIDE SEQUENCE</scope>
</reference>
<comment type="caution">
    <text evidence="1">The sequence shown here is derived from an EMBL/GenBank/DDBJ whole genome shotgun (WGS) entry which is preliminary data.</text>
</comment>
<gene>
    <name evidence="1" type="ORF">LCGC14_1192180</name>
</gene>
<dbReference type="EMBL" id="LAZR01006060">
    <property type="protein sequence ID" value="KKM95034.1"/>
    <property type="molecule type" value="Genomic_DNA"/>
</dbReference>
<evidence type="ECO:0000313" key="1">
    <source>
        <dbReference type="EMBL" id="KKM95034.1"/>
    </source>
</evidence>
<dbReference type="InterPro" id="IPR013783">
    <property type="entry name" value="Ig-like_fold"/>
</dbReference>
<accession>A0A0F9LJ67</accession>
<protein>
    <submittedName>
        <fullName evidence="1">Uncharacterized protein</fullName>
    </submittedName>
</protein>
<dbReference type="AlphaFoldDB" id="A0A0F9LJ67"/>
<proteinExistence type="predicted"/>